<dbReference type="AlphaFoldDB" id="A0A7S1Y762"/>
<protein>
    <recommendedName>
        <fullName evidence="3">Nuclear nucleic acid-binding protein C1D</fullName>
    </recommendedName>
</protein>
<organism evidence="2">
    <name type="scientific">Grammatophora oceanica</name>
    <dbReference type="NCBI Taxonomy" id="210454"/>
    <lineage>
        <taxon>Eukaryota</taxon>
        <taxon>Sar</taxon>
        <taxon>Stramenopiles</taxon>
        <taxon>Ochrophyta</taxon>
        <taxon>Bacillariophyta</taxon>
        <taxon>Fragilariophyceae</taxon>
        <taxon>Fragilariophycidae</taxon>
        <taxon>Rhabdonematales</taxon>
        <taxon>Grammatophoraceae</taxon>
        <taxon>Grammatophora</taxon>
    </lineage>
</organism>
<feature type="region of interest" description="Disordered" evidence="1">
    <location>
        <begin position="86"/>
        <end position="142"/>
    </location>
</feature>
<sequence length="142" mass="15904">MSDSGANRVKRDKQSLATVRAATAKIRLRLRPFVGQLQGSGNDKARAHAVMALSAGTLRFMHTRLRGQIPDGSFRQELNHIRQVLRKVENSTAGRTESKKPKEHNDITTSHKGALPTKNNKKRGKTEQPRPTHSSPRKKPRK</sequence>
<evidence type="ECO:0000256" key="1">
    <source>
        <dbReference type="SAM" id="MobiDB-lite"/>
    </source>
</evidence>
<gene>
    <name evidence="2" type="ORF">GOCE00092_LOCUS13008</name>
</gene>
<dbReference type="EMBL" id="HBGK01025049">
    <property type="protein sequence ID" value="CAD9284096.1"/>
    <property type="molecule type" value="Transcribed_RNA"/>
</dbReference>
<accession>A0A7S1Y762</accession>
<reference evidence="2" key="1">
    <citation type="submission" date="2021-01" db="EMBL/GenBank/DDBJ databases">
        <authorList>
            <person name="Corre E."/>
            <person name="Pelletier E."/>
            <person name="Niang G."/>
            <person name="Scheremetjew M."/>
            <person name="Finn R."/>
            <person name="Kale V."/>
            <person name="Holt S."/>
            <person name="Cochrane G."/>
            <person name="Meng A."/>
            <person name="Brown T."/>
            <person name="Cohen L."/>
        </authorList>
    </citation>
    <scope>NUCLEOTIDE SEQUENCE</scope>
    <source>
        <strain evidence="2">CCMP 410</strain>
    </source>
</reference>
<proteinExistence type="predicted"/>
<evidence type="ECO:0000313" key="2">
    <source>
        <dbReference type="EMBL" id="CAD9284096.1"/>
    </source>
</evidence>
<evidence type="ECO:0008006" key="3">
    <source>
        <dbReference type="Google" id="ProtNLM"/>
    </source>
</evidence>
<name>A0A7S1Y762_9STRA</name>
<feature type="compositionally biased region" description="Basic and acidic residues" evidence="1">
    <location>
        <begin position="96"/>
        <end position="106"/>
    </location>
</feature>